<sequence length="433" mass="48787">MPLMMGSVTSSDLLNLMRTISPILNPFTFLSNAISALDLALTAPHYWKLVVVNLVIHILLALQAAIALTWKLLRKHDGERAKCWFWRQRHVFATQRRPYYEPNGNQLLQLCQLVGCICLEIYYAFLYRVTKISAISYSNYGTAAFWFTLSHLPGIMGFWFASWSALYLVLLCPQRYEISPTSKKNSVWSPLVMNWLCIGLPILLVLFFCVLGVVLIMQTHNLSANLTILKSTLAELDSMWTPVQQLEPRTIELLSYPLENLFQTTRHLIQCYQSIAFSWAIMSMLMLSFYCITMAAIWKILHNTLMVASGKAPVMVKIEKEIEKQNESIGSAIEDITQVKRHVSSIPLPDEPRKVLNPALASQLRRNYYFLSVSCTLMATSLACNIFFGLLLGVKVKSGIDIQAGNTTFALCTSGSLLSSMSLLLQSVACMIS</sequence>
<dbReference type="AlphaFoldDB" id="A0A180H395"/>
<dbReference type="OrthoDB" id="2505809at2759"/>
<accession>A0A180H395</accession>
<organism evidence="2">
    <name type="scientific">Puccinia triticina (isolate 1-1 / race 1 (BBBD))</name>
    <name type="common">Brown leaf rust fungus</name>
    <dbReference type="NCBI Taxonomy" id="630390"/>
    <lineage>
        <taxon>Eukaryota</taxon>
        <taxon>Fungi</taxon>
        <taxon>Dikarya</taxon>
        <taxon>Basidiomycota</taxon>
        <taxon>Pucciniomycotina</taxon>
        <taxon>Pucciniomycetes</taxon>
        <taxon>Pucciniales</taxon>
        <taxon>Pucciniaceae</taxon>
        <taxon>Puccinia</taxon>
    </lineage>
</organism>
<feature type="transmembrane region" description="Helical" evidence="1">
    <location>
        <begin position="46"/>
        <end position="70"/>
    </location>
</feature>
<feature type="transmembrane region" description="Helical" evidence="1">
    <location>
        <begin position="368"/>
        <end position="388"/>
    </location>
</feature>
<keyword evidence="4" id="KW-1185">Reference proteome</keyword>
<evidence type="ECO:0000313" key="3">
    <source>
        <dbReference type="EnsemblFungi" id="PTTG_25329-t43_1-p1"/>
    </source>
</evidence>
<feature type="transmembrane region" description="Helical" evidence="1">
    <location>
        <begin position="191"/>
        <end position="217"/>
    </location>
</feature>
<feature type="transmembrane region" description="Helical" evidence="1">
    <location>
        <begin position="408"/>
        <end position="432"/>
    </location>
</feature>
<feature type="transmembrane region" description="Helical" evidence="1">
    <location>
        <begin position="276"/>
        <end position="301"/>
    </location>
</feature>
<dbReference type="EMBL" id="ADAS02000003">
    <property type="protein sequence ID" value="OAV99264.1"/>
    <property type="molecule type" value="Genomic_DNA"/>
</dbReference>
<proteinExistence type="predicted"/>
<keyword evidence="1" id="KW-0472">Membrane</keyword>
<evidence type="ECO:0000313" key="4">
    <source>
        <dbReference type="Proteomes" id="UP000005240"/>
    </source>
</evidence>
<evidence type="ECO:0000256" key="1">
    <source>
        <dbReference type="SAM" id="Phobius"/>
    </source>
</evidence>
<keyword evidence="1" id="KW-1133">Transmembrane helix</keyword>
<dbReference type="EnsemblFungi" id="PTTG_25329-t43_1">
    <property type="protein sequence ID" value="PTTG_25329-t43_1-p1"/>
    <property type="gene ID" value="PTTG_25329"/>
</dbReference>
<protein>
    <submittedName>
        <fullName evidence="2 3">Uncharacterized protein</fullName>
    </submittedName>
</protein>
<name>A0A180H395_PUCT1</name>
<keyword evidence="1" id="KW-0812">Transmembrane</keyword>
<evidence type="ECO:0000313" key="2">
    <source>
        <dbReference type="EMBL" id="OAV99264.1"/>
    </source>
</evidence>
<dbReference type="Proteomes" id="UP000005240">
    <property type="component" value="Unassembled WGS sequence"/>
</dbReference>
<feature type="transmembrane region" description="Helical" evidence="1">
    <location>
        <begin position="145"/>
        <end position="170"/>
    </location>
</feature>
<dbReference type="VEuPathDB" id="FungiDB:PTTG_25329"/>
<reference evidence="3" key="4">
    <citation type="submission" date="2025-05" db="UniProtKB">
        <authorList>
            <consortium name="EnsemblFungi"/>
        </authorList>
    </citation>
    <scope>IDENTIFICATION</scope>
    <source>
        <strain evidence="3">isolate 1-1 / race 1 (BBBD)</strain>
    </source>
</reference>
<reference evidence="2" key="2">
    <citation type="submission" date="2016-05" db="EMBL/GenBank/DDBJ databases">
        <title>Comparative analysis highlights variable genome content of wheat rusts and divergence of the mating loci.</title>
        <authorList>
            <person name="Cuomo C.A."/>
            <person name="Bakkeren G."/>
            <person name="Szabo L."/>
            <person name="Khalil H."/>
            <person name="Joly D."/>
            <person name="Goldberg J."/>
            <person name="Young S."/>
            <person name="Zeng Q."/>
            <person name="Fellers J."/>
        </authorList>
    </citation>
    <scope>NUCLEOTIDE SEQUENCE [LARGE SCALE GENOMIC DNA]</scope>
    <source>
        <strain evidence="2">1-1 BBBD Race 1</strain>
    </source>
</reference>
<reference evidence="2" key="1">
    <citation type="submission" date="2009-11" db="EMBL/GenBank/DDBJ databases">
        <authorList>
            <consortium name="The Broad Institute Genome Sequencing Platform"/>
            <person name="Ward D."/>
            <person name="Feldgarden M."/>
            <person name="Earl A."/>
            <person name="Young S.K."/>
            <person name="Zeng Q."/>
            <person name="Koehrsen M."/>
            <person name="Alvarado L."/>
            <person name="Berlin A."/>
            <person name="Bochicchio J."/>
            <person name="Borenstein D."/>
            <person name="Chapman S.B."/>
            <person name="Chen Z."/>
            <person name="Engels R."/>
            <person name="Freedman E."/>
            <person name="Gellesch M."/>
            <person name="Goldberg J."/>
            <person name="Griggs A."/>
            <person name="Gujja S."/>
            <person name="Heilman E."/>
            <person name="Heiman D."/>
            <person name="Hepburn T."/>
            <person name="Howarth C."/>
            <person name="Jen D."/>
            <person name="Larson L."/>
            <person name="Lewis B."/>
            <person name="Mehta T."/>
            <person name="Park D."/>
            <person name="Pearson M."/>
            <person name="Roberts A."/>
            <person name="Saif S."/>
            <person name="Shea T."/>
            <person name="Shenoy N."/>
            <person name="Sisk P."/>
            <person name="Stolte C."/>
            <person name="Sykes S."/>
            <person name="Thomson T."/>
            <person name="Walk T."/>
            <person name="White J."/>
            <person name="Yandava C."/>
            <person name="Izard J."/>
            <person name="Baranova O.V."/>
            <person name="Blanton J.M."/>
            <person name="Tanner A.C."/>
            <person name="Dewhirst F.E."/>
            <person name="Haas B."/>
            <person name="Nusbaum C."/>
            <person name="Birren B."/>
        </authorList>
    </citation>
    <scope>NUCLEOTIDE SEQUENCE [LARGE SCALE GENOMIC DNA]</scope>
    <source>
        <strain evidence="2">1-1 BBBD Race 1</strain>
    </source>
</reference>
<feature type="transmembrane region" description="Helical" evidence="1">
    <location>
        <begin position="107"/>
        <end position="125"/>
    </location>
</feature>
<gene>
    <name evidence="2" type="ORF">PTTG_25329</name>
</gene>
<reference evidence="3 4" key="3">
    <citation type="journal article" date="2017" name="G3 (Bethesda)">
        <title>Comparative analysis highlights variable genome content of wheat rusts and divergence of the mating loci.</title>
        <authorList>
            <person name="Cuomo C.A."/>
            <person name="Bakkeren G."/>
            <person name="Khalil H.B."/>
            <person name="Panwar V."/>
            <person name="Joly D."/>
            <person name="Linning R."/>
            <person name="Sakthikumar S."/>
            <person name="Song X."/>
            <person name="Adiconis X."/>
            <person name="Fan L."/>
            <person name="Goldberg J.M."/>
            <person name="Levin J.Z."/>
            <person name="Young S."/>
            <person name="Zeng Q."/>
            <person name="Anikster Y."/>
            <person name="Bruce M."/>
            <person name="Wang M."/>
            <person name="Yin C."/>
            <person name="McCallum B."/>
            <person name="Szabo L.J."/>
            <person name="Hulbert S."/>
            <person name="Chen X."/>
            <person name="Fellers J.P."/>
        </authorList>
    </citation>
    <scope>NUCLEOTIDE SEQUENCE</scope>
    <source>
        <strain evidence="4">Isolate 1-1 / race 1 (BBBD)</strain>
        <strain evidence="3">isolate 1-1 / race 1 (BBBD)</strain>
    </source>
</reference>